<gene>
    <name evidence="1" type="ORF">RPERSI_LOCUS16690</name>
</gene>
<dbReference type="Proteomes" id="UP000789920">
    <property type="component" value="Unassembled WGS sequence"/>
</dbReference>
<proteinExistence type="predicted"/>
<evidence type="ECO:0000313" key="2">
    <source>
        <dbReference type="Proteomes" id="UP000789920"/>
    </source>
</evidence>
<protein>
    <submittedName>
        <fullName evidence="1">26849_t:CDS:1</fullName>
    </submittedName>
</protein>
<name>A0ACA9R257_9GLOM</name>
<dbReference type="EMBL" id="CAJVQC010041706">
    <property type="protein sequence ID" value="CAG8773533.1"/>
    <property type="molecule type" value="Genomic_DNA"/>
</dbReference>
<reference evidence="1" key="1">
    <citation type="submission" date="2021-06" db="EMBL/GenBank/DDBJ databases">
        <authorList>
            <person name="Kallberg Y."/>
            <person name="Tangrot J."/>
            <person name="Rosling A."/>
        </authorList>
    </citation>
    <scope>NUCLEOTIDE SEQUENCE</scope>
    <source>
        <strain evidence="1">MA461A</strain>
    </source>
</reference>
<comment type="caution">
    <text evidence="1">The sequence shown here is derived from an EMBL/GenBank/DDBJ whole genome shotgun (WGS) entry which is preliminary data.</text>
</comment>
<evidence type="ECO:0000313" key="1">
    <source>
        <dbReference type="EMBL" id="CAG8773533.1"/>
    </source>
</evidence>
<accession>A0ACA9R257</accession>
<keyword evidence="2" id="KW-1185">Reference proteome</keyword>
<organism evidence="1 2">
    <name type="scientific">Racocetra persica</name>
    <dbReference type="NCBI Taxonomy" id="160502"/>
    <lineage>
        <taxon>Eukaryota</taxon>
        <taxon>Fungi</taxon>
        <taxon>Fungi incertae sedis</taxon>
        <taxon>Mucoromycota</taxon>
        <taxon>Glomeromycotina</taxon>
        <taxon>Glomeromycetes</taxon>
        <taxon>Diversisporales</taxon>
        <taxon>Gigasporaceae</taxon>
        <taxon>Racocetra</taxon>
    </lineage>
</organism>
<sequence>MNQKNPELNNNFSGSLKALENCKDLECMCIGNQPNIKGGLEFLPAEKLTYFVNVKHQNNKEKAIVELSKKIKESEKKLEEAKESEDDKTQKITRLESQIQILTEKEKERITN</sequence>